<evidence type="ECO:0000313" key="8">
    <source>
        <dbReference type="EMBL" id="PCI28418.1"/>
    </source>
</evidence>
<dbReference type="EMBL" id="NVSR01000034">
    <property type="protein sequence ID" value="PCI28418.1"/>
    <property type="molecule type" value="Genomic_DNA"/>
</dbReference>
<dbReference type="Gene3D" id="3.40.50.2300">
    <property type="match status" value="1"/>
</dbReference>
<evidence type="ECO:0000256" key="4">
    <source>
        <dbReference type="ARBA" id="ARBA00023125"/>
    </source>
</evidence>
<dbReference type="InterPro" id="IPR052048">
    <property type="entry name" value="ST_Response_Regulator"/>
</dbReference>
<evidence type="ECO:0000256" key="6">
    <source>
        <dbReference type="PROSITE-ProRule" id="PRU00169"/>
    </source>
</evidence>
<dbReference type="Pfam" id="PF00072">
    <property type="entry name" value="Response_reg"/>
    <property type="match status" value="1"/>
</dbReference>
<dbReference type="Proteomes" id="UP000218113">
    <property type="component" value="Unassembled WGS sequence"/>
</dbReference>
<evidence type="ECO:0000256" key="3">
    <source>
        <dbReference type="ARBA" id="ARBA00023015"/>
    </source>
</evidence>
<feature type="domain" description="Response regulatory" evidence="7">
    <location>
        <begin position="8"/>
        <end position="126"/>
    </location>
</feature>
<evidence type="ECO:0000259" key="7">
    <source>
        <dbReference type="PROSITE" id="PS50110"/>
    </source>
</evidence>
<keyword evidence="1 6" id="KW-0597">Phosphoprotein</keyword>
<proteinExistence type="predicted"/>
<organism evidence="8 9">
    <name type="scientific">SAR324 cluster bacterium</name>
    <dbReference type="NCBI Taxonomy" id="2024889"/>
    <lineage>
        <taxon>Bacteria</taxon>
        <taxon>Deltaproteobacteria</taxon>
        <taxon>SAR324 cluster</taxon>
    </lineage>
</organism>
<dbReference type="InterPro" id="IPR001789">
    <property type="entry name" value="Sig_transdc_resp-reg_receiver"/>
</dbReference>
<dbReference type="InterPro" id="IPR011006">
    <property type="entry name" value="CheY-like_superfamily"/>
</dbReference>
<evidence type="ECO:0000256" key="5">
    <source>
        <dbReference type="ARBA" id="ARBA00023163"/>
    </source>
</evidence>
<dbReference type="PROSITE" id="PS50110">
    <property type="entry name" value="RESPONSE_REGULATORY"/>
    <property type="match status" value="1"/>
</dbReference>
<feature type="modified residue" description="4-aspartylphosphate" evidence="6">
    <location>
        <position position="58"/>
    </location>
</feature>
<dbReference type="PANTHER" id="PTHR43228:SF1">
    <property type="entry name" value="TWO-COMPONENT RESPONSE REGULATOR ARR22"/>
    <property type="match status" value="1"/>
</dbReference>
<evidence type="ECO:0000313" key="9">
    <source>
        <dbReference type="Proteomes" id="UP000218113"/>
    </source>
</evidence>
<gene>
    <name evidence="8" type="ORF">COB67_06455</name>
</gene>
<keyword evidence="3" id="KW-0805">Transcription regulation</keyword>
<reference evidence="9" key="1">
    <citation type="submission" date="2017-08" db="EMBL/GenBank/DDBJ databases">
        <title>A dynamic microbial community with high functional redundancy inhabits the cold, oxic subseafloor aquifer.</title>
        <authorList>
            <person name="Tully B.J."/>
            <person name="Wheat C.G."/>
            <person name="Glazer B.T."/>
            <person name="Huber J.A."/>
        </authorList>
    </citation>
    <scope>NUCLEOTIDE SEQUENCE [LARGE SCALE GENOMIC DNA]</scope>
</reference>
<keyword evidence="4" id="KW-0238">DNA-binding</keyword>
<sequence length="127" mass="14487">MSEDQNVHILVVEDNEKIRKLLCSILRNVGYTNLSEAENGLTAWQKLQASNFDLVLTDWMMPEMDGLELLKKIRTSSEHFQKMPVMMITASDSTENIVEAAQWKINGYIVKPFSVKTVVQKIKEAIS</sequence>
<protein>
    <submittedName>
        <fullName evidence="8">Response regulator</fullName>
    </submittedName>
</protein>
<evidence type="ECO:0000256" key="2">
    <source>
        <dbReference type="ARBA" id="ARBA00023012"/>
    </source>
</evidence>
<dbReference type="GO" id="GO:0000160">
    <property type="term" value="P:phosphorelay signal transduction system"/>
    <property type="evidence" value="ECO:0007669"/>
    <property type="project" value="UniProtKB-KW"/>
</dbReference>
<comment type="caution">
    <text evidence="8">The sequence shown here is derived from an EMBL/GenBank/DDBJ whole genome shotgun (WGS) entry which is preliminary data.</text>
</comment>
<name>A0A2A4T4G8_9DELT</name>
<dbReference type="SMART" id="SM00448">
    <property type="entry name" value="REC"/>
    <property type="match status" value="1"/>
</dbReference>
<dbReference type="SUPFAM" id="SSF52172">
    <property type="entry name" value="CheY-like"/>
    <property type="match status" value="1"/>
</dbReference>
<keyword evidence="5" id="KW-0804">Transcription</keyword>
<dbReference type="AlphaFoldDB" id="A0A2A4T4G8"/>
<accession>A0A2A4T4G8</accession>
<dbReference type="GO" id="GO:0003677">
    <property type="term" value="F:DNA binding"/>
    <property type="evidence" value="ECO:0007669"/>
    <property type="project" value="UniProtKB-KW"/>
</dbReference>
<dbReference type="PANTHER" id="PTHR43228">
    <property type="entry name" value="TWO-COMPONENT RESPONSE REGULATOR"/>
    <property type="match status" value="1"/>
</dbReference>
<evidence type="ECO:0000256" key="1">
    <source>
        <dbReference type="ARBA" id="ARBA00022553"/>
    </source>
</evidence>
<keyword evidence="2" id="KW-0902">Two-component regulatory system</keyword>
<dbReference type="FunFam" id="3.40.50.2300:FF:000001">
    <property type="entry name" value="DNA-binding response regulator PhoB"/>
    <property type="match status" value="1"/>
</dbReference>